<proteinExistence type="predicted"/>
<comment type="caution">
    <text evidence="1">The sequence shown here is derived from an EMBL/GenBank/DDBJ whole genome shotgun (WGS) entry which is preliminary data.</text>
</comment>
<sequence length="369" mass="41111">MLRDNLVGTVLKLDMTGACNWPDGEQPVLLTKFVGEGAESVVYSIAPLSEPTQDDVVLKLPKTAPYFEMDTLHHSFAVHTELYPEHPLAMSPPDRLEMLKSEMLAKVADPHLVFRIDSYREIIDASISILTMAFADGPVPLDDSPVREWIDDNLVHRATELLDEDLIVEQHRENLECALAEAEAAIVRWRASESYVPVSANPLVMLAGLLFEGFISEQEMSWLARTQELGDRLVPEHLPGVVAAVATMYHRRAGEKVSDRVRRPKRHAPDLVAACDLFAAAGTHFPDHANWCEAMADGWRGRTLLLTGHPLAEVTASLENARAIWLRLGELAEYHDTLRDLAEAHLRNDPDSAAEYLAELRAVRQALGR</sequence>
<organism evidence="1 2">
    <name type="scientific">Amycolatopsis alba DSM 44262</name>
    <dbReference type="NCBI Taxonomy" id="1125972"/>
    <lineage>
        <taxon>Bacteria</taxon>
        <taxon>Bacillati</taxon>
        <taxon>Actinomycetota</taxon>
        <taxon>Actinomycetes</taxon>
        <taxon>Pseudonocardiales</taxon>
        <taxon>Pseudonocardiaceae</taxon>
        <taxon>Amycolatopsis</taxon>
    </lineage>
</organism>
<keyword evidence="2" id="KW-1185">Reference proteome</keyword>
<accession>A0A229RVB2</accession>
<evidence type="ECO:0000313" key="1">
    <source>
        <dbReference type="EMBL" id="OXM50419.1"/>
    </source>
</evidence>
<dbReference type="OrthoDB" id="9959545at2"/>
<dbReference type="RefSeq" id="WP_020636604.1">
    <property type="nucleotide sequence ID" value="NZ_KB913032.1"/>
</dbReference>
<dbReference type="EMBL" id="NMQU01000041">
    <property type="protein sequence ID" value="OXM50419.1"/>
    <property type="molecule type" value="Genomic_DNA"/>
</dbReference>
<gene>
    <name evidence="1" type="ORF">CFP75_16115</name>
</gene>
<name>A0A229RVB2_AMYAL</name>
<reference evidence="1 2" key="1">
    <citation type="submission" date="2017-07" db="EMBL/GenBank/DDBJ databases">
        <title>Amycolatopsis alba DSM 44262 Genome sequencing and assembly.</title>
        <authorList>
            <person name="Kaur N."/>
            <person name="Mayilraj S."/>
        </authorList>
    </citation>
    <scope>NUCLEOTIDE SEQUENCE [LARGE SCALE GENOMIC DNA]</scope>
    <source>
        <strain evidence="1 2">DSM 44262</strain>
    </source>
</reference>
<evidence type="ECO:0000313" key="2">
    <source>
        <dbReference type="Proteomes" id="UP000215563"/>
    </source>
</evidence>
<dbReference type="Proteomes" id="UP000215563">
    <property type="component" value="Unassembled WGS sequence"/>
</dbReference>
<protein>
    <submittedName>
        <fullName evidence="1">Uncharacterized protein</fullName>
    </submittedName>
</protein>
<dbReference type="AlphaFoldDB" id="A0A229RVB2"/>